<proteinExistence type="predicted"/>
<dbReference type="OMA" id="PHKVHVE"/>
<sequence>MDFTAVTEEIALEGLEGITLSALWLRLEHRSNFPKENLDEDSKKYIWQYLTGCMELEFYNLPQPRTKLKIFKYSDYVSTDYNCCLPPDTPPDIYNYVPIESMGIKGSCEHFITRTHVTTLVRDENGKSLLLLEEVSERWGESFVIVASQHLRNLTLFGHSFIPSGLSLDVYCTLECIGRGRTEGEITACKYDRGLSRMKTKNCPKTTLFSSIKLLVYFGLVVKQPYTLRYQAIDGISQVRLVHLRRFFPNVNRSLIKDTSDYLMTQPEQRAVHRVLLNDLGLSATHLKKLKRKYPGHIESDLYLYRELHPNSSESEWKTKSGEERRVRMVKLLKPYIQGEDEGSQIIDSSDDSEDEDSSFIKNDLDVDEEEEDEEMEEEKMDESEKEKMEEKETEKVFGHPVYQRPLLNQIVLLVSQSGARGMMVSEVRSQLNISLLRMRYCMKLLKKSNMLSTVVRSRGKNNVTFLLIPQVAEELKSTKQERNLKEMVIDYEGIEMDMINTETNCTPETLQDLDKKIEELNIVMLLDRDTRKKDKRPKKDNERKNWRKLFLTKFISETKAIHASHILYTALCKHEAKMGSKETMCRKSFRNILFELQEEKKLYIIGIASKEKPDKMLQQMIIDYSIPPDSVVVKRTLLLSPLNVSTVKFKSAAPSSPYNIGKNKAGHKKPEVPSPIKQNTAPDSGLAMVSICDLLENYSQSGTTPTSPEVQENPPKNYRSFSTMAKYEKAEFLHKYLFYLLYQYEGNVDGLPEGSTDDDQPPFVYLDVDDWRRYLPPLKKHNVAILRDLCHPGTCMMGDFILNMPLELFCQMARGAMEVPGLQELLDDPVKKLYPLRLTPPSVLFYLLYKRKYRAKIRDNLIRLCHMGLLSFGPVTSNKELEFITIFLHSKAMLLDTRKSLRCYLMTRCPEGETFDILNFHFLNMEEVERYWQDLRRICLFSQMGSSSIEDIKGNHGTVTILEAHTPKPFDQMVQENWLPGDRRGAAGLDSSLYGHRSNNWNIEGLKRNLGMSLMVQPLISTDKVELKVDSDLGEPSLVTENENTASAAKAHKACRLQKQQMPTSPTDMDVDGIPSSKAKKLPTKRKALPAAKSIAKKAKREYEKLSKRAVKKRKLIPKLTKAKKRKNRIFDSTDKAALQRLKKMRASFTPMENGMILLFEVTSCLLFPRAPQCVQTTFLRDILHQLLEESRDKTANAIKGKAARLMKDKRFRCYLSNYISQALSDEKISNKIKNLKRPQIFSEEMQGHFKEVFFLLKDKFGSLSTHQIYLPSSLSELRDDFILNTTDYYLYSTPKMEDSRLTLTSIKTIVVWDLLECFLHLKTPILSTNVFFTLSKYSDEVIHNAYNLLRTHGIIIKLKRAEKDRRIIVTNSSALLNSHKSMLRHTEALKSLIPPELFKNTVSLMNHLRSVSLKKCSNVSGDALSNGASGNTCPSKELPNNVEGLINRVTTKVEEDIFVDIDLHNYHGGVVMCLLTLMTKKQGKIKVHIPDEMVKLDEEGQQKLFYKQPQTKLAREKKLAALMESDEDSMDEWPSEEGSSIYKEQRTGKKLDTVVKKSQNPSTFSLGTDEVKSDQDDLSSELKTIRLESVTMTLKDVKISASSVLSNFNVWVGSGSLLTLARTSIIEKLDLLMSRCLLQRNFIVEPASIQLALTSSGDEVNSIRRPHDHLLDPNDTETLHAREEGQHFGVFDILDYGLYKHVISHLEKCFSCEFDQDDMEAILREKLPSENHQKATTLLKYIDRADKIGISEEELEVNMASSSMKFKDLMQQLIFADLVFKVGVVTRRLVSRRNVRIWMIEVIRTQPAGTLEPCDTRSQNVLYQCRLWRKYDGQLNHEGLKLILIRVLTYLMLHPGCTVSKVCYDLNPDILPASTMDAIDILELLDCIKLTRVAKMKSPDMFSTRVRNVAHSDDLMLQDSDIYIEVLTDGPVKLSYFLDYVEQYASKVVESSQ</sequence>
<feature type="domain" description="GTF3C1 extended winged-helix" evidence="4">
    <location>
        <begin position="544"/>
        <end position="636"/>
    </location>
</feature>
<accession>A0A9W3A2U6</accession>
<feature type="domain" description="General transcription factor 3C polypeptide 1 winged-helix" evidence="3">
    <location>
        <begin position="4"/>
        <end position="67"/>
    </location>
</feature>
<dbReference type="OrthoDB" id="6262911at2759"/>
<evidence type="ECO:0000256" key="1">
    <source>
        <dbReference type="SAM" id="Coils"/>
    </source>
</evidence>
<evidence type="ECO:0000313" key="5">
    <source>
        <dbReference type="Proteomes" id="UP001165740"/>
    </source>
</evidence>
<evidence type="ECO:0000313" key="6">
    <source>
        <dbReference type="RefSeq" id="XP_055881499.1"/>
    </source>
</evidence>
<evidence type="ECO:0000259" key="3">
    <source>
        <dbReference type="Pfam" id="PF23704"/>
    </source>
</evidence>
<protein>
    <submittedName>
        <fullName evidence="6">General transcription factor 3C polypeptide 1-like</fullName>
    </submittedName>
</protein>
<feature type="compositionally biased region" description="Polar residues" evidence="2">
    <location>
        <begin position="1059"/>
        <end position="1068"/>
    </location>
</feature>
<feature type="region of interest" description="Disordered" evidence="2">
    <location>
        <begin position="661"/>
        <end position="680"/>
    </location>
</feature>
<dbReference type="InterPro" id="IPR056428">
    <property type="entry name" value="WH_GTF3C1"/>
</dbReference>
<dbReference type="GO" id="GO:0000127">
    <property type="term" value="C:transcription factor TFIIIC complex"/>
    <property type="evidence" value="ECO:0007669"/>
    <property type="project" value="InterPro"/>
</dbReference>
<feature type="coiled-coil region" evidence="1">
    <location>
        <begin position="1090"/>
        <end position="1117"/>
    </location>
</feature>
<dbReference type="GO" id="GO:0003677">
    <property type="term" value="F:DNA binding"/>
    <property type="evidence" value="ECO:0007669"/>
    <property type="project" value="InterPro"/>
</dbReference>
<gene>
    <name evidence="6" type="primary">LOC106052530</name>
</gene>
<feature type="compositionally biased region" description="Acidic residues" evidence="2">
    <location>
        <begin position="366"/>
        <end position="382"/>
    </location>
</feature>
<dbReference type="Pfam" id="PF24101">
    <property type="entry name" value="WHD_GTF3C1"/>
    <property type="match status" value="1"/>
</dbReference>
<feature type="compositionally biased region" description="Basic residues" evidence="2">
    <location>
        <begin position="1079"/>
        <end position="1089"/>
    </location>
</feature>
<dbReference type="InterPro" id="IPR056467">
    <property type="entry name" value="eWH_GTF3C1"/>
</dbReference>
<keyword evidence="1" id="KW-0175">Coiled coil</keyword>
<keyword evidence="5" id="KW-1185">Reference proteome</keyword>
<organism evidence="5 6">
    <name type="scientific">Biomphalaria glabrata</name>
    <name type="common">Bloodfluke planorb</name>
    <name type="synonym">Freshwater snail</name>
    <dbReference type="NCBI Taxonomy" id="6526"/>
    <lineage>
        <taxon>Eukaryota</taxon>
        <taxon>Metazoa</taxon>
        <taxon>Spiralia</taxon>
        <taxon>Lophotrochozoa</taxon>
        <taxon>Mollusca</taxon>
        <taxon>Gastropoda</taxon>
        <taxon>Heterobranchia</taxon>
        <taxon>Euthyneura</taxon>
        <taxon>Panpulmonata</taxon>
        <taxon>Hygrophila</taxon>
        <taxon>Lymnaeoidea</taxon>
        <taxon>Planorbidae</taxon>
        <taxon>Biomphalaria</taxon>
    </lineage>
</organism>
<dbReference type="InterPro" id="IPR044210">
    <property type="entry name" value="Tfc3-like"/>
</dbReference>
<feature type="region of interest" description="Disordered" evidence="2">
    <location>
        <begin position="1059"/>
        <end position="1089"/>
    </location>
</feature>
<feature type="compositionally biased region" description="Acidic residues" evidence="2">
    <location>
        <begin position="341"/>
        <end position="358"/>
    </location>
</feature>
<feature type="region of interest" description="Disordered" evidence="2">
    <location>
        <begin position="341"/>
        <end position="388"/>
    </location>
</feature>
<evidence type="ECO:0000256" key="2">
    <source>
        <dbReference type="SAM" id="MobiDB-lite"/>
    </source>
</evidence>
<evidence type="ECO:0000259" key="4">
    <source>
        <dbReference type="Pfam" id="PF24101"/>
    </source>
</evidence>
<dbReference type="PANTHER" id="PTHR15180">
    <property type="entry name" value="GENERAL TRANSCRIPTION FACTOR 3C POLYPEPTIDE 1"/>
    <property type="match status" value="1"/>
</dbReference>
<dbReference type="GO" id="GO:0006384">
    <property type="term" value="P:transcription initiation at RNA polymerase III promoter"/>
    <property type="evidence" value="ECO:0007669"/>
    <property type="project" value="InterPro"/>
</dbReference>
<reference evidence="6" key="1">
    <citation type="submission" date="2025-08" db="UniProtKB">
        <authorList>
            <consortium name="RefSeq"/>
        </authorList>
    </citation>
    <scope>IDENTIFICATION</scope>
</reference>
<dbReference type="GeneID" id="106052530"/>
<dbReference type="GO" id="GO:0042791">
    <property type="term" value="P:5S class rRNA transcription by RNA polymerase III"/>
    <property type="evidence" value="ECO:0007669"/>
    <property type="project" value="TreeGrafter"/>
</dbReference>
<name>A0A9W3A2U6_BIOGL</name>
<dbReference type="PANTHER" id="PTHR15180:SF1">
    <property type="entry name" value="GENERAL TRANSCRIPTION FACTOR 3C POLYPEPTIDE 1"/>
    <property type="match status" value="1"/>
</dbReference>
<dbReference type="Pfam" id="PF23704">
    <property type="entry name" value="WHD_GTF3C1_N"/>
    <property type="match status" value="1"/>
</dbReference>
<dbReference type="RefSeq" id="XP_055881499.1">
    <property type="nucleotide sequence ID" value="XM_056025524.1"/>
</dbReference>
<dbReference type="Proteomes" id="UP001165740">
    <property type="component" value="Chromosome 4"/>
</dbReference>